<feature type="compositionally biased region" description="Basic and acidic residues" evidence="1">
    <location>
        <begin position="191"/>
        <end position="207"/>
    </location>
</feature>
<protein>
    <submittedName>
        <fullName evidence="2">Uncharacterized protein</fullName>
    </submittedName>
</protein>
<feature type="compositionally biased region" description="Polar residues" evidence="1">
    <location>
        <begin position="153"/>
        <end position="164"/>
    </location>
</feature>
<feature type="region of interest" description="Disordered" evidence="1">
    <location>
        <begin position="152"/>
        <end position="209"/>
    </location>
</feature>
<name>A0A6C0AU18_9ZZZZ</name>
<sequence>MSVQILIVEKTGQLKEQKIKWNGTENLYKKAGFKTDKDFKVLTKWNLIANHKKFNIEVYGKMSGRAGQENKYDFPPPIDKDLLFGNALIINKSEGSVVSLGINDWNAIYEKLFGGFEDIGDEDSTESEDEEIPGLSRTKSGYYKDGFVVESDGSASVDSESDGSWQEKPKKKKSNKTNTEGKVKKQPTRKVKSDVLEEVTNKAEPKNEIIQVNDPEFEELMQSANELCEEDYL</sequence>
<evidence type="ECO:0000256" key="1">
    <source>
        <dbReference type="SAM" id="MobiDB-lite"/>
    </source>
</evidence>
<reference evidence="2" key="1">
    <citation type="journal article" date="2020" name="Nature">
        <title>Giant virus diversity and host interactions through global metagenomics.</title>
        <authorList>
            <person name="Schulz F."/>
            <person name="Roux S."/>
            <person name="Paez-Espino D."/>
            <person name="Jungbluth S."/>
            <person name="Walsh D.A."/>
            <person name="Denef V.J."/>
            <person name="McMahon K.D."/>
            <person name="Konstantinidis K.T."/>
            <person name="Eloe-Fadrosh E.A."/>
            <person name="Kyrpides N.C."/>
            <person name="Woyke T."/>
        </authorList>
    </citation>
    <scope>NUCLEOTIDE SEQUENCE</scope>
    <source>
        <strain evidence="2">GVMAG-S-ERX555943-30</strain>
    </source>
</reference>
<organism evidence="2">
    <name type="scientific">viral metagenome</name>
    <dbReference type="NCBI Taxonomy" id="1070528"/>
    <lineage>
        <taxon>unclassified sequences</taxon>
        <taxon>metagenomes</taxon>
        <taxon>organismal metagenomes</taxon>
    </lineage>
</organism>
<accession>A0A6C0AU18</accession>
<dbReference type="EMBL" id="MN738751">
    <property type="protein sequence ID" value="QHS83282.1"/>
    <property type="molecule type" value="Genomic_DNA"/>
</dbReference>
<evidence type="ECO:0000313" key="2">
    <source>
        <dbReference type="EMBL" id="QHS83282.1"/>
    </source>
</evidence>
<dbReference type="AlphaFoldDB" id="A0A6C0AU18"/>
<proteinExistence type="predicted"/>